<proteinExistence type="predicted"/>
<comment type="caution">
    <text evidence="1">The sequence shown here is derived from an EMBL/GenBank/DDBJ whole genome shotgun (WGS) entry which is preliminary data.</text>
</comment>
<name>A0A369JT64_HYPMA</name>
<keyword evidence="2" id="KW-1185">Reference proteome</keyword>
<evidence type="ECO:0000313" key="2">
    <source>
        <dbReference type="Proteomes" id="UP000076154"/>
    </source>
</evidence>
<dbReference type="EMBL" id="LUEZ02000048">
    <property type="protein sequence ID" value="RDB22893.1"/>
    <property type="molecule type" value="Genomic_DNA"/>
</dbReference>
<dbReference type="InParanoid" id="A0A369JT64"/>
<dbReference type="Proteomes" id="UP000076154">
    <property type="component" value="Unassembled WGS sequence"/>
</dbReference>
<dbReference type="AlphaFoldDB" id="A0A369JT64"/>
<dbReference type="InterPro" id="IPR036397">
    <property type="entry name" value="RNaseH_sf"/>
</dbReference>
<dbReference type="GO" id="GO:0003676">
    <property type="term" value="F:nucleic acid binding"/>
    <property type="evidence" value="ECO:0007669"/>
    <property type="project" value="InterPro"/>
</dbReference>
<organism evidence="1 2">
    <name type="scientific">Hypsizygus marmoreus</name>
    <name type="common">White beech mushroom</name>
    <name type="synonym">Agaricus marmoreus</name>
    <dbReference type="NCBI Taxonomy" id="39966"/>
    <lineage>
        <taxon>Eukaryota</taxon>
        <taxon>Fungi</taxon>
        <taxon>Dikarya</taxon>
        <taxon>Basidiomycota</taxon>
        <taxon>Agaricomycotina</taxon>
        <taxon>Agaricomycetes</taxon>
        <taxon>Agaricomycetidae</taxon>
        <taxon>Agaricales</taxon>
        <taxon>Tricholomatineae</taxon>
        <taxon>Lyophyllaceae</taxon>
        <taxon>Hypsizygus</taxon>
    </lineage>
</organism>
<dbReference type="STRING" id="39966.A0A369JT64"/>
<evidence type="ECO:0000313" key="1">
    <source>
        <dbReference type="EMBL" id="RDB22893.1"/>
    </source>
</evidence>
<protein>
    <submittedName>
        <fullName evidence="1">Uncharacterized protein</fullName>
    </submittedName>
</protein>
<reference evidence="1" key="1">
    <citation type="submission" date="2018-04" db="EMBL/GenBank/DDBJ databases">
        <title>Whole genome sequencing of Hypsizygus marmoreus.</title>
        <authorList>
            <person name="Choi I.-G."/>
            <person name="Min B."/>
            <person name="Kim J.-G."/>
            <person name="Kim S."/>
            <person name="Oh Y.-L."/>
            <person name="Kong W.-S."/>
            <person name="Park H."/>
            <person name="Jeong J."/>
            <person name="Song E.-S."/>
        </authorList>
    </citation>
    <scope>NUCLEOTIDE SEQUENCE [LARGE SCALE GENOMIC DNA]</scope>
    <source>
        <strain evidence="1">51987-8</strain>
    </source>
</reference>
<dbReference type="OrthoDB" id="3253907at2759"/>
<dbReference type="Gene3D" id="3.30.420.10">
    <property type="entry name" value="Ribonuclease H-like superfamily/Ribonuclease H"/>
    <property type="match status" value="1"/>
</dbReference>
<gene>
    <name evidence="1" type="ORF">Hypma_009809</name>
</gene>
<sequence>MHASKNPVVPPKARHSVFTQSWIPAVEKLPHKIQKMLKAAKRYGVRLDALAYATQIKNELPIWFHIGADPKLSRLNNYYYSKCLRDQHGILTVGQMVDFTELSHPDHVVDASIVCACPMCINEQAEIRCLDPRKCRVTAEGAVEDLTEEVIEANKVALRKGGTLIFNPAVTVQKLSDGYRALGKAQRTNDCLAVQQLRVTGTEPADRVTVSTGHLVVTIPLADRVVGGSAWFGSHDERNISLRSSENEPSGATGELKALILALQKVPKDTPITINVTEKSILLSLTTDLPRLEDVGWMGCENSGLLKAIVADLHERIARVKLSMLSQRKNPEGARGSPDLARLGAANAVDTAINLQIKEGFALDGIKLVSGTQAVFYRGILACTEVPIRRPTLVNLDIARHAVKDLNGSLPSDEQLWKSIRDKDIPKAIRVFLWKGQQSRAIELIWEKCEDMWRRRIRYGTVLGCNLADFKTVHGRRKTGTCRLFQILVTEAAHLIWKIRCERAIQREDPDDFHTGLEIENRWWAAINKRLKMDKLYTDKARYGKKAVPEKTVLHTWSGVLWNEENLPDNHGSDNQGF</sequence>
<accession>A0A369JT64</accession>